<dbReference type="AlphaFoldDB" id="A0A0K2T143"/>
<evidence type="ECO:0000256" key="3">
    <source>
        <dbReference type="ARBA" id="ARBA00022694"/>
    </source>
</evidence>
<evidence type="ECO:0000256" key="1">
    <source>
        <dbReference type="ARBA" id="ARBA00004123"/>
    </source>
</evidence>
<comment type="similarity">
    <text evidence="2">Belongs to the eukaryotic/archaeal RNase P protein component 3 family.</text>
</comment>
<dbReference type="Gene3D" id="3.20.20.140">
    <property type="entry name" value="Metal-dependent hydrolases"/>
    <property type="match status" value="1"/>
</dbReference>
<dbReference type="GO" id="GO:0003723">
    <property type="term" value="F:RNA binding"/>
    <property type="evidence" value="ECO:0007669"/>
    <property type="project" value="TreeGrafter"/>
</dbReference>
<evidence type="ECO:0000256" key="2">
    <source>
        <dbReference type="ARBA" id="ARBA00007331"/>
    </source>
</evidence>
<dbReference type="InterPro" id="IPR002738">
    <property type="entry name" value="RNase_P_p30"/>
</dbReference>
<proteinExistence type="inferred from homology"/>
<sequence length="266" mass="30079">QIVMVKLVVRILARGFDLGYETQTINVEIHQTELKTKSQQKKAEGIMDFPEPPKMDEFPGKNILTRLTITVSDNSFLPIYNNSKTAKKYDLLSIIPESLNTLQCLIKSSFRPDIISFDPENINSIKWSRKLFNEISPFCMVELLYAPCIRDSGLRKKYISLAHHLKTLKKSKKPIVVSSGAIRAIELRAPHDVMNLGFIFGLNEPQGREAIRENAHMTIRFGAGRRVGPFRAIVRKKKELTDEERAALALGGESDTESSSEDEDMS</sequence>
<evidence type="ECO:0000313" key="5">
    <source>
        <dbReference type="EMBL" id="CDW19317.1"/>
    </source>
</evidence>
<dbReference type="SUPFAM" id="SSF89550">
    <property type="entry name" value="PHP domain-like"/>
    <property type="match status" value="1"/>
</dbReference>
<feature type="non-terminal residue" evidence="5">
    <location>
        <position position="1"/>
    </location>
</feature>
<dbReference type="PANTHER" id="PTHR13031">
    <property type="entry name" value="RIBONUCLEASE P SUBUNIT P30"/>
    <property type="match status" value="1"/>
</dbReference>
<protein>
    <submittedName>
        <fullName evidence="5">Ribonuclease P [Bombyx mori]</fullName>
    </submittedName>
</protein>
<accession>A0A0K2T143</accession>
<dbReference type="GO" id="GO:0008033">
    <property type="term" value="P:tRNA processing"/>
    <property type="evidence" value="ECO:0007669"/>
    <property type="project" value="UniProtKB-KW"/>
</dbReference>
<dbReference type="GO" id="GO:0005655">
    <property type="term" value="C:nucleolar ribonuclease P complex"/>
    <property type="evidence" value="ECO:0007669"/>
    <property type="project" value="TreeGrafter"/>
</dbReference>
<feature type="region of interest" description="Disordered" evidence="4">
    <location>
        <begin position="244"/>
        <end position="266"/>
    </location>
</feature>
<reference evidence="5" key="1">
    <citation type="submission" date="2014-05" db="EMBL/GenBank/DDBJ databases">
        <authorList>
            <person name="Chronopoulou M."/>
        </authorList>
    </citation>
    <scope>NUCLEOTIDE SEQUENCE</scope>
    <source>
        <tissue evidence="5">Whole organism</tissue>
    </source>
</reference>
<dbReference type="Pfam" id="PF01876">
    <property type="entry name" value="RNase_P_p30"/>
    <property type="match status" value="1"/>
</dbReference>
<organism evidence="5">
    <name type="scientific">Lepeophtheirus salmonis</name>
    <name type="common">Salmon louse</name>
    <name type="synonym">Caligus salmonis</name>
    <dbReference type="NCBI Taxonomy" id="72036"/>
    <lineage>
        <taxon>Eukaryota</taxon>
        <taxon>Metazoa</taxon>
        <taxon>Ecdysozoa</taxon>
        <taxon>Arthropoda</taxon>
        <taxon>Crustacea</taxon>
        <taxon>Multicrustacea</taxon>
        <taxon>Hexanauplia</taxon>
        <taxon>Copepoda</taxon>
        <taxon>Siphonostomatoida</taxon>
        <taxon>Caligidae</taxon>
        <taxon>Lepeophtheirus</taxon>
    </lineage>
</organism>
<dbReference type="OrthoDB" id="17948at2759"/>
<keyword evidence="3" id="KW-0819">tRNA processing</keyword>
<comment type="subcellular location">
    <subcellularLocation>
        <location evidence="1">Nucleus</location>
    </subcellularLocation>
</comment>
<dbReference type="EMBL" id="HACA01001956">
    <property type="protein sequence ID" value="CDW19317.1"/>
    <property type="molecule type" value="Transcribed_RNA"/>
</dbReference>
<name>A0A0K2T143_LEPSM</name>
<feature type="compositionally biased region" description="Acidic residues" evidence="4">
    <location>
        <begin position="254"/>
        <end position="266"/>
    </location>
</feature>
<dbReference type="InterPro" id="IPR016195">
    <property type="entry name" value="Pol/histidinol_Pase-like"/>
</dbReference>
<evidence type="ECO:0000256" key="4">
    <source>
        <dbReference type="SAM" id="MobiDB-lite"/>
    </source>
</evidence>
<dbReference type="PANTHER" id="PTHR13031:SF0">
    <property type="entry name" value="RIBONUCLEASE P PROTEIN SUBUNIT P30"/>
    <property type="match status" value="1"/>
</dbReference>